<sequence length="220" mass="22639">MRENGHPPWSRGPADDVRAELIDALTHLCARMWGTTVGPGVTAAIGSPCPLPRAAGEPEEADAAAEIDPAAGPGGDPGGADPASDRDVAEAYEELDAAGRTVLDATNLYGGTRPPAGFSSNAEYVKSVTGGPTAKAFSTNFASLFGRVADARVRPSNLWSGDDEVQGVVSRLRLDAGYEAVRLGDPGMAATQEGLAGPMFAIAQSGLGQFVYRMAAPEQL</sequence>
<dbReference type="EMBL" id="BAAAMU010000094">
    <property type="protein sequence ID" value="GAA1672997.1"/>
    <property type="molecule type" value="Genomic_DNA"/>
</dbReference>
<dbReference type="Proteomes" id="UP001500064">
    <property type="component" value="Unassembled WGS sequence"/>
</dbReference>
<evidence type="ECO:0000313" key="2">
    <source>
        <dbReference type="EMBL" id="GAA1672997.1"/>
    </source>
</evidence>
<keyword evidence="3" id="KW-1185">Reference proteome</keyword>
<reference evidence="3" key="1">
    <citation type="journal article" date="2019" name="Int. J. Syst. Evol. Microbiol.">
        <title>The Global Catalogue of Microorganisms (GCM) 10K type strain sequencing project: providing services to taxonomists for standard genome sequencing and annotation.</title>
        <authorList>
            <consortium name="The Broad Institute Genomics Platform"/>
            <consortium name="The Broad Institute Genome Sequencing Center for Infectious Disease"/>
            <person name="Wu L."/>
            <person name="Ma J."/>
        </authorList>
    </citation>
    <scope>NUCLEOTIDE SEQUENCE [LARGE SCALE GENOMIC DNA]</scope>
    <source>
        <strain evidence="3">JCM 13929</strain>
    </source>
</reference>
<evidence type="ECO:0000313" key="3">
    <source>
        <dbReference type="Proteomes" id="UP001500064"/>
    </source>
</evidence>
<protein>
    <recommendedName>
        <fullName evidence="4">NADP-dependent oxidoreductase domain-containing protein</fullName>
    </recommendedName>
</protein>
<organism evidence="2 3">
    <name type="scientific">Nonomuraea maheshkhaliensis</name>
    <dbReference type="NCBI Taxonomy" id="419590"/>
    <lineage>
        <taxon>Bacteria</taxon>
        <taxon>Bacillati</taxon>
        <taxon>Actinomycetota</taxon>
        <taxon>Actinomycetes</taxon>
        <taxon>Streptosporangiales</taxon>
        <taxon>Streptosporangiaceae</taxon>
        <taxon>Nonomuraea</taxon>
    </lineage>
</organism>
<accession>A0ABP4SHG6</accession>
<name>A0ABP4SHG6_9ACTN</name>
<evidence type="ECO:0000256" key="1">
    <source>
        <dbReference type="SAM" id="MobiDB-lite"/>
    </source>
</evidence>
<gene>
    <name evidence="2" type="ORF">GCM10009733_082680</name>
</gene>
<proteinExistence type="predicted"/>
<dbReference type="Gene3D" id="3.40.50.720">
    <property type="entry name" value="NAD(P)-binding Rossmann-like Domain"/>
    <property type="match status" value="1"/>
</dbReference>
<evidence type="ECO:0008006" key="4">
    <source>
        <dbReference type="Google" id="ProtNLM"/>
    </source>
</evidence>
<feature type="region of interest" description="Disordered" evidence="1">
    <location>
        <begin position="51"/>
        <end position="86"/>
    </location>
</feature>
<comment type="caution">
    <text evidence="2">The sequence shown here is derived from an EMBL/GenBank/DDBJ whole genome shotgun (WGS) entry which is preliminary data.</text>
</comment>